<dbReference type="Pfam" id="PF11287">
    <property type="entry name" value="DUF3088"/>
    <property type="match status" value="1"/>
</dbReference>
<organism evidence="1 2">
    <name type="scientific">Sphingomonas psychrotolerans</name>
    <dbReference type="NCBI Taxonomy" id="1327635"/>
    <lineage>
        <taxon>Bacteria</taxon>
        <taxon>Pseudomonadati</taxon>
        <taxon>Pseudomonadota</taxon>
        <taxon>Alphaproteobacteria</taxon>
        <taxon>Sphingomonadales</taxon>
        <taxon>Sphingomonadaceae</taxon>
        <taxon>Sphingomonas</taxon>
    </lineage>
</organism>
<keyword evidence="2" id="KW-1185">Reference proteome</keyword>
<evidence type="ECO:0000313" key="1">
    <source>
        <dbReference type="EMBL" id="ATY31683.1"/>
    </source>
</evidence>
<reference evidence="1 2" key="1">
    <citation type="submission" date="2017-11" db="EMBL/GenBank/DDBJ databases">
        <title>Complete genome sequence of Sphingomonas sp. Strain Cra20, a psychrotolerant potential plant growth promoting rhizobacteria.</title>
        <authorList>
            <person name="Luo Y."/>
        </authorList>
    </citation>
    <scope>NUCLEOTIDE SEQUENCE [LARGE SCALE GENOMIC DNA]</scope>
    <source>
        <strain evidence="1 2">Cra20</strain>
    </source>
</reference>
<dbReference type="InterPro" id="IPR021439">
    <property type="entry name" value="DUF3088"/>
</dbReference>
<evidence type="ECO:0000313" key="2">
    <source>
        <dbReference type="Proteomes" id="UP000229081"/>
    </source>
</evidence>
<protein>
    <recommendedName>
        <fullName evidence="3">DUF3088 domain-containing protein</fullName>
    </recommendedName>
</protein>
<accession>A0A2K8MCU6</accession>
<sequence length="107" mass="11798">MSRDTLFLLEHEFADPALGGERVFYCKDCMTIEGLLATFPERAAAIEIVRVPWPRPRAAVVAAIGEANQNLPALVWPKKDGSSGFVNEIEALLAALAERHGFPERHL</sequence>
<dbReference type="RefSeq" id="WP_100281492.1">
    <property type="nucleotide sequence ID" value="NZ_CP024923.1"/>
</dbReference>
<dbReference type="KEGG" id="sphc:CVN68_06635"/>
<gene>
    <name evidence="1" type="ORF">CVN68_06635</name>
</gene>
<proteinExistence type="predicted"/>
<dbReference type="OrthoDB" id="1356145at2"/>
<dbReference type="EMBL" id="CP024923">
    <property type="protein sequence ID" value="ATY31683.1"/>
    <property type="molecule type" value="Genomic_DNA"/>
</dbReference>
<name>A0A2K8MCU6_9SPHN</name>
<dbReference type="Proteomes" id="UP000229081">
    <property type="component" value="Chromosome"/>
</dbReference>
<evidence type="ECO:0008006" key="3">
    <source>
        <dbReference type="Google" id="ProtNLM"/>
    </source>
</evidence>
<dbReference type="AlphaFoldDB" id="A0A2K8MCU6"/>